<comment type="similarity">
    <text evidence="1">Belongs to the Nudix hydrolase family.</text>
</comment>
<evidence type="ECO:0000259" key="2">
    <source>
        <dbReference type="Pfam" id="PF00293"/>
    </source>
</evidence>
<name>A0A8J4DK38_9ACTN</name>
<evidence type="ECO:0000313" key="3">
    <source>
        <dbReference type="EMBL" id="GIJ03944.1"/>
    </source>
</evidence>
<evidence type="ECO:0000313" key="4">
    <source>
        <dbReference type="Proteomes" id="UP000652013"/>
    </source>
</evidence>
<feature type="domain" description="Nudix hydrolase" evidence="2">
    <location>
        <begin position="19"/>
        <end position="133"/>
    </location>
</feature>
<dbReference type="PANTHER" id="PTHR43736:SF1">
    <property type="entry name" value="DIHYDRONEOPTERIN TRIPHOSPHATE DIPHOSPHATASE"/>
    <property type="match status" value="1"/>
</dbReference>
<evidence type="ECO:0000256" key="1">
    <source>
        <dbReference type="ARBA" id="ARBA00005582"/>
    </source>
</evidence>
<organism evidence="3 4">
    <name type="scientific">Spirilliplanes yamanashiensis</name>
    <dbReference type="NCBI Taxonomy" id="42233"/>
    <lineage>
        <taxon>Bacteria</taxon>
        <taxon>Bacillati</taxon>
        <taxon>Actinomycetota</taxon>
        <taxon>Actinomycetes</taxon>
        <taxon>Micromonosporales</taxon>
        <taxon>Micromonosporaceae</taxon>
        <taxon>Spirilliplanes</taxon>
    </lineage>
</organism>
<sequence>MTEHPLSRAEFDAVYARVPRLTVEVVLRGAAGVVLTRRSVEPARGLWHLPGGTVHFGEPVTAAVRRVARAELGVDVLVGALLGWIEYPGLHAAGYPGWPVGLAFAATLDGGVPVAADQADAVGWFRSVPPDTLAEQAAFLRNLGI</sequence>
<dbReference type="PANTHER" id="PTHR43736">
    <property type="entry name" value="ADP-RIBOSE PYROPHOSPHATASE"/>
    <property type="match status" value="1"/>
</dbReference>
<proteinExistence type="inferred from homology"/>
<keyword evidence="4" id="KW-1185">Reference proteome</keyword>
<comment type="caution">
    <text evidence="3">The sequence shown here is derived from an EMBL/GenBank/DDBJ whole genome shotgun (WGS) entry which is preliminary data.</text>
</comment>
<dbReference type="Gene3D" id="3.90.79.10">
    <property type="entry name" value="Nucleoside Triphosphate Pyrophosphohydrolase"/>
    <property type="match status" value="1"/>
</dbReference>
<dbReference type="EMBL" id="BOOY01000025">
    <property type="protein sequence ID" value="GIJ03944.1"/>
    <property type="molecule type" value="Genomic_DNA"/>
</dbReference>
<protein>
    <recommendedName>
        <fullName evidence="2">Nudix hydrolase domain-containing protein</fullName>
    </recommendedName>
</protein>
<dbReference type="Proteomes" id="UP000652013">
    <property type="component" value="Unassembled WGS sequence"/>
</dbReference>
<dbReference type="SUPFAM" id="SSF55811">
    <property type="entry name" value="Nudix"/>
    <property type="match status" value="1"/>
</dbReference>
<dbReference type="AlphaFoldDB" id="A0A8J4DK38"/>
<gene>
    <name evidence="3" type="ORF">Sya03_32960</name>
</gene>
<dbReference type="RefSeq" id="WP_203939192.1">
    <property type="nucleotide sequence ID" value="NZ_BAAAGJ010000002.1"/>
</dbReference>
<dbReference type="InterPro" id="IPR015797">
    <property type="entry name" value="NUDIX_hydrolase-like_dom_sf"/>
</dbReference>
<reference evidence="3" key="1">
    <citation type="submission" date="2021-01" db="EMBL/GenBank/DDBJ databases">
        <title>Whole genome shotgun sequence of Spirilliplanes yamanashiensis NBRC 15828.</title>
        <authorList>
            <person name="Komaki H."/>
            <person name="Tamura T."/>
        </authorList>
    </citation>
    <scope>NUCLEOTIDE SEQUENCE</scope>
    <source>
        <strain evidence="3">NBRC 15828</strain>
    </source>
</reference>
<dbReference type="InterPro" id="IPR000086">
    <property type="entry name" value="NUDIX_hydrolase_dom"/>
</dbReference>
<dbReference type="Pfam" id="PF00293">
    <property type="entry name" value="NUDIX"/>
    <property type="match status" value="1"/>
</dbReference>
<accession>A0A8J4DK38</accession>